<name>A0ABS7VXF0_STROV</name>
<evidence type="ECO:0000313" key="4">
    <source>
        <dbReference type="Proteomes" id="UP000758701"/>
    </source>
</evidence>
<protein>
    <recommendedName>
        <fullName evidence="5">TIGR04222 domain-containing membrane protein</fullName>
    </recommendedName>
</protein>
<dbReference type="EMBL" id="JAHSTP010000001">
    <property type="protein sequence ID" value="MBZ6149681.1"/>
    <property type="molecule type" value="Genomic_DNA"/>
</dbReference>
<feature type="region of interest" description="Disordered" evidence="1">
    <location>
        <begin position="150"/>
        <end position="201"/>
    </location>
</feature>
<feature type="transmembrane region" description="Helical" evidence="2">
    <location>
        <begin position="259"/>
        <end position="277"/>
    </location>
</feature>
<dbReference type="Proteomes" id="UP000758701">
    <property type="component" value="Unassembled WGS sequence"/>
</dbReference>
<feature type="transmembrane region" description="Helical" evidence="2">
    <location>
        <begin position="60"/>
        <end position="79"/>
    </location>
</feature>
<gene>
    <name evidence="3" type="ORF">KVH32_00650</name>
</gene>
<feature type="transmembrane region" description="Helical" evidence="2">
    <location>
        <begin position="91"/>
        <end position="111"/>
    </location>
</feature>
<keyword evidence="2" id="KW-0812">Transmembrane</keyword>
<organism evidence="3 4">
    <name type="scientific">Streptomyces olivaceus</name>
    <dbReference type="NCBI Taxonomy" id="47716"/>
    <lineage>
        <taxon>Bacteria</taxon>
        <taxon>Bacillati</taxon>
        <taxon>Actinomycetota</taxon>
        <taxon>Actinomycetes</taxon>
        <taxon>Kitasatosporales</taxon>
        <taxon>Streptomycetaceae</taxon>
        <taxon>Streptomyces</taxon>
    </lineage>
</organism>
<dbReference type="RefSeq" id="WP_224309074.1">
    <property type="nucleotide sequence ID" value="NZ_JAHSST010000001.1"/>
</dbReference>
<keyword evidence="4" id="KW-1185">Reference proteome</keyword>
<feature type="compositionally biased region" description="Low complexity" evidence="1">
    <location>
        <begin position="172"/>
        <end position="182"/>
    </location>
</feature>
<comment type="caution">
    <text evidence="3">The sequence shown here is derived from an EMBL/GenBank/DDBJ whole genome shotgun (WGS) entry which is preliminary data.</text>
</comment>
<evidence type="ECO:0000313" key="3">
    <source>
        <dbReference type="EMBL" id="MBZ6149681.1"/>
    </source>
</evidence>
<feature type="transmembrane region" description="Helical" evidence="2">
    <location>
        <begin position="237"/>
        <end position="253"/>
    </location>
</feature>
<evidence type="ECO:0000256" key="1">
    <source>
        <dbReference type="SAM" id="MobiDB-lite"/>
    </source>
</evidence>
<keyword evidence="2" id="KW-1133">Transmembrane helix</keyword>
<reference evidence="3 4" key="1">
    <citation type="submission" date="2021-06" db="EMBL/GenBank/DDBJ databases">
        <title>Ecological speciation of a Streptomyces species isolated from different habitats and geographic origins.</title>
        <authorList>
            <person name="Wang J."/>
        </authorList>
    </citation>
    <scope>NUCLEOTIDE SEQUENCE [LARGE SCALE GENOMIC DNA]</scope>
    <source>
        <strain evidence="3 4">FXJ8.012</strain>
    </source>
</reference>
<evidence type="ECO:0008006" key="5">
    <source>
        <dbReference type="Google" id="ProtNLM"/>
    </source>
</evidence>
<proteinExistence type="predicted"/>
<accession>A0ABS7VXF0</accession>
<evidence type="ECO:0000256" key="2">
    <source>
        <dbReference type="SAM" id="Phobius"/>
    </source>
</evidence>
<keyword evidence="2" id="KW-0472">Membrane</keyword>
<sequence length="322" mass="33284">MGSATVDLLPVSGAALSADPRALAAVRTVGTRHGVDYSDDTAVTALLAERRRAVEATQRGPLVWLGGSTLTVGVIWPFLAPILPAFAGKPVLVYAPAGPLLVVAVAALALVRVRWKRELTHPALVGYRETLGIARAHGIRLTHVPAWLEGRSPTGGGKGATPVPAHPPVPPATAQAAASSSSPDHEGTADEGGPAPQAAPQIRASPAASALVLVPPKPPAVTEYEHLADVGGWHDETGWLLVFAGLIGTAWAYSTGSPVGYAALLLVPVAILVWLAGSRQGHEKNQLREEALKYVKSLEAAQAAGAHVPELSPQLRELVDGD</sequence>